<reference evidence="2" key="3">
    <citation type="submission" date="2020-05" db="EMBL/GenBank/DDBJ databases">
        <title>Electrophorus electricus (electric eel) genome, fEleEle1, primary haplotype.</title>
        <authorList>
            <person name="Myers G."/>
            <person name="Meyer A."/>
            <person name="Fedrigo O."/>
            <person name="Formenti G."/>
            <person name="Rhie A."/>
            <person name="Tracey A."/>
            <person name="Sims Y."/>
            <person name="Jarvis E.D."/>
        </authorList>
    </citation>
    <scope>NUCLEOTIDE SEQUENCE [LARGE SCALE GENOMIC DNA]</scope>
</reference>
<organism evidence="2 3">
    <name type="scientific">Electrophorus electricus</name>
    <name type="common">Electric eel</name>
    <name type="synonym">Gymnotus electricus</name>
    <dbReference type="NCBI Taxonomy" id="8005"/>
    <lineage>
        <taxon>Eukaryota</taxon>
        <taxon>Metazoa</taxon>
        <taxon>Chordata</taxon>
        <taxon>Craniata</taxon>
        <taxon>Vertebrata</taxon>
        <taxon>Euteleostomi</taxon>
        <taxon>Actinopterygii</taxon>
        <taxon>Neopterygii</taxon>
        <taxon>Teleostei</taxon>
        <taxon>Ostariophysi</taxon>
        <taxon>Gymnotiformes</taxon>
        <taxon>Gymnotoidei</taxon>
        <taxon>Gymnotidae</taxon>
        <taxon>Electrophorus</taxon>
    </lineage>
</organism>
<dbReference type="Proteomes" id="UP000314983">
    <property type="component" value="Chromosome 12"/>
</dbReference>
<accession>A0A4W4GDI7</accession>
<sequence length="130" mass="15356">MLYFDKLYAEQITFYLCDFTFTNLWTRFSVNRFAFQGHSPRDIAVLFSTMETKSSLLYQYVRPSFQHGSIENINDDVVVMDTIRRFSGQERDIVFLVEPAAHYSQSEIEPSLLLTAYSRARIRLYVYHLS</sequence>
<dbReference type="Pfam" id="PF13538">
    <property type="entry name" value="UvrD_C_2"/>
    <property type="match status" value="1"/>
</dbReference>
<reference evidence="2" key="4">
    <citation type="submission" date="2025-08" db="UniProtKB">
        <authorList>
            <consortium name="Ensembl"/>
        </authorList>
    </citation>
    <scope>IDENTIFICATION</scope>
</reference>
<dbReference type="Gene3D" id="3.40.50.300">
    <property type="entry name" value="P-loop containing nucleotide triphosphate hydrolases"/>
    <property type="match status" value="1"/>
</dbReference>
<protein>
    <recommendedName>
        <fullName evidence="1">UvrD-like helicase C-terminal domain-containing protein</fullName>
    </recommendedName>
</protein>
<reference evidence="3" key="1">
    <citation type="journal article" date="2014" name="Science">
        <title>Nonhuman genetics. Genomic basis for the convergent evolution of electric organs.</title>
        <authorList>
            <person name="Gallant J.R."/>
            <person name="Traeger L.L."/>
            <person name="Volkening J.D."/>
            <person name="Moffett H."/>
            <person name="Chen P.H."/>
            <person name="Novina C.D."/>
            <person name="Phillips G.N.Jr."/>
            <person name="Anand R."/>
            <person name="Wells G.B."/>
            <person name="Pinch M."/>
            <person name="Guth R."/>
            <person name="Unguez G.A."/>
            <person name="Albert J.S."/>
            <person name="Zakon H.H."/>
            <person name="Samanta M.P."/>
            <person name="Sussman M.R."/>
        </authorList>
    </citation>
    <scope>NUCLEOTIDE SEQUENCE [LARGE SCALE GENOMIC DNA]</scope>
</reference>
<evidence type="ECO:0000313" key="3">
    <source>
        <dbReference type="Proteomes" id="UP000314983"/>
    </source>
</evidence>
<evidence type="ECO:0000259" key="1">
    <source>
        <dbReference type="Pfam" id="PF13538"/>
    </source>
</evidence>
<evidence type="ECO:0000313" key="2">
    <source>
        <dbReference type="Ensembl" id="ENSEEEP00000034374.2"/>
    </source>
</evidence>
<dbReference type="InterPro" id="IPR027417">
    <property type="entry name" value="P-loop_NTPase"/>
</dbReference>
<name>A0A4W4GDI7_ELEEL</name>
<reference evidence="3" key="2">
    <citation type="journal article" date="2017" name="Sci. Adv.">
        <title>A tail of two voltages: Proteomic comparison of the three electric organs of the electric eel.</title>
        <authorList>
            <person name="Traeger L.L."/>
            <person name="Sabat G."/>
            <person name="Barrett-Wilt G.A."/>
            <person name="Wells G.B."/>
            <person name="Sussman M.R."/>
        </authorList>
    </citation>
    <scope>NUCLEOTIDE SEQUENCE [LARGE SCALE GENOMIC DNA]</scope>
</reference>
<keyword evidence="3" id="KW-1185">Reference proteome</keyword>
<reference evidence="2" key="5">
    <citation type="submission" date="2025-09" db="UniProtKB">
        <authorList>
            <consortium name="Ensembl"/>
        </authorList>
    </citation>
    <scope>IDENTIFICATION</scope>
</reference>
<dbReference type="AlphaFoldDB" id="A0A4W4GDI7"/>
<dbReference type="InterPro" id="IPR027785">
    <property type="entry name" value="UvrD-like_helicase_C"/>
</dbReference>
<feature type="domain" description="UvrD-like helicase C-terminal" evidence="1">
    <location>
        <begin position="79"/>
        <end position="127"/>
    </location>
</feature>
<proteinExistence type="predicted"/>
<dbReference type="Ensembl" id="ENSEEET00000034777.2">
    <property type="protein sequence ID" value="ENSEEEP00000034374.2"/>
    <property type="gene ID" value="ENSEEEG00000016361.2"/>
</dbReference>